<dbReference type="PANTHER" id="PTHR23024:SF609">
    <property type="entry name" value="CARBOXYLESTERASE 18-RELATED"/>
    <property type="match status" value="1"/>
</dbReference>
<protein>
    <submittedName>
        <fullName evidence="4">Probable carboxylesterase 18</fullName>
    </submittedName>
</protein>
<name>A0A6J1JQL4_CUCMA</name>
<dbReference type="PANTHER" id="PTHR23024">
    <property type="entry name" value="ARYLACETAMIDE DEACETYLASE"/>
    <property type="match status" value="1"/>
</dbReference>
<dbReference type="KEGG" id="cmax:111487452"/>
<keyword evidence="3" id="KW-1185">Reference proteome</keyword>
<dbReference type="GO" id="GO:0052689">
    <property type="term" value="F:carboxylic ester hydrolase activity"/>
    <property type="evidence" value="ECO:0007669"/>
    <property type="project" value="TreeGrafter"/>
</dbReference>
<dbReference type="InterPro" id="IPR029058">
    <property type="entry name" value="AB_hydrolase_fold"/>
</dbReference>
<dbReference type="Pfam" id="PF07859">
    <property type="entry name" value="Abhydrolase_3"/>
    <property type="match status" value="1"/>
</dbReference>
<dbReference type="RefSeq" id="XP_022990625.1">
    <property type="nucleotide sequence ID" value="XM_023134857.1"/>
</dbReference>
<dbReference type="InterPro" id="IPR050466">
    <property type="entry name" value="Carboxylest/Gibb_receptor"/>
</dbReference>
<evidence type="ECO:0000313" key="3">
    <source>
        <dbReference type="Proteomes" id="UP000504608"/>
    </source>
</evidence>
<dbReference type="InterPro" id="IPR013094">
    <property type="entry name" value="AB_hydrolase_3"/>
</dbReference>
<proteinExistence type="inferred from homology"/>
<organism evidence="3 4">
    <name type="scientific">Cucurbita maxima</name>
    <name type="common">Pumpkin</name>
    <name type="synonym">Winter squash</name>
    <dbReference type="NCBI Taxonomy" id="3661"/>
    <lineage>
        <taxon>Eukaryota</taxon>
        <taxon>Viridiplantae</taxon>
        <taxon>Streptophyta</taxon>
        <taxon>Embryophyta</taxon>
        <taxon>Tracheophyta</taxon>
        <taxon>Spermatophyta</taxon>
        <taxon>Magnoliopsida</taxon>
        <taxon>eudicotyledons</taxon>
        <taxon>Gunneridae</taxon>
        <taxon>Pentapetalae</taxon>
        <taxon>rosids</taxon>
        <taxon>fabids</taxon>
        <taxon>Cucurbitales</taxon>
        <taxon>Cucurbitaceae</taxon>
        <taxon>Cucurbiteae</taxon>
        <taxon>Cucurbita</taxon>
    </lineage>
</organism>
<feature type="domain" description="Alpha/beta hydrolase fold-3" evidence="2">
    <location>
        <begin position="94"/>
        <end position="310"/>
    </location>
</feature>
<evidence type="ECO:0000256" key="1">
    <source>
        <dbReference type="ARBA" id="ARBA00010515"/>
    </source>
</evidence>
<dbReference type="Gene3D" id="3.40.50.1820">
    <property type="entry name" value="alpha/beta hydrolase"/>
    <property type="match status" value="1"/>
</dbReference>
<sequence>MSSTGDTQSPSSSPNLPSKRKLADLFTSVLFRHVFRSDFTVNRGLLRLLDRKVPPSTTRGVASFDTTLDSSSSDLWLRVYNPPTCSESDRMPVIIYFHGGGFVFGSADSQQIDSFSRDFAREIGAIVVSVNYRLAPEHRFPSPYDDGFRVLKAIDEGSIAKSLPENADISRCFIAGESAGGNIVHHVTVRAAKYEFKRLRIAGMIAIQPFLGGEERTQSEIRFGRGGGLTLETADWYWKAFLPIGSSRDHPAANVVRSGSDVSGLKLPPALVVNGGLDLLSDRIKEYCEWLEKSGKEVRVVEYPNGIHGFSWFSDLPEYSMLMQDAREFTRRVLLN</sequence>
<evidence type="ECO:0000313" key="4">
    <source>
        <dbReference type="RefSeq" id="XP_022990625.1"/>
    </source>
</evidence>
<dbReference type="Proteomes" id="UP000504608">
    <property type="component" value="Unplaced"/>
</dbReference>
<reference evidence="4" key="1">
    <citation type="submission" date="2025-08" db="UniProtKB">
        <authorList>
            <consortium name="RefSeq"/>
        </authorList>
    </citation>
    <scope>IDENTIFICATION</scope>
    <source>
        <tissue evidence="4">Young leaves</tissue>
    </source>
</reference>
<dbReference type="AlphaFoldDB" id="A0A6J1JQL4"/>
<dbReference type="SUPFAM" id="SSF53474">
    <property type="entry name" value="alpha/beta-Hydrolases"/>
    <property type="match status" value="1"/>
</dbReference>
<dbReference type="GeneID" id="111487452"/>
<comment type="similarity">
    <text evidence="1">Belongs to the 'GDXG' lipolytic enzyme family.</text>
</comment>
<accession>A0A6J1JQL4</accession>
<evidence type="ECO:0000259" key="2">
    <source>
        <dbReference type="Pfam" id="PF07859"/>
    </source>
</evidence>
<dbReference type="OrthoDB" id="408631at2759"/>
<gene>
    <name evidence="4" type="primary">LOC111487452</name>
</gene>
<dbReference type="GO" id="GO:0009860">
    <property type="term" value="P:pollen tube growth"/>
    <property type="evidence" value="ECO:0007669"/>
    <property type="project" value="TreeGrafter"/>
</dbReference>